<evidence type="ECO:0000256" key="2">
    <source>
        <dbReference type="SAM" id="SignalP"/>
    </source>
</evidence>
<dbReference type="Proteomes" id="UP000053923">
    <property type="component" value="Unassembled WGS sequence"/>
</dbReference>
<dbReference type="Pfam" id="PF14040">
    <property type="entry name" value="DNase_NucA_NucB"/>
    <property type="match status" value="1"/>
</dbReference>
<sequence length="429" mass="47290">MNIRTALIRLARATATTAALTLVTAATTTATHAAATMNDPAPEDTVFVDAASLPADELRGLDQPIPYAEYARSHGSKSVAPRAAADPAPGDQQDLRQQCANHAAQAKTATGWLKSRFESCQKRPFDLVLRDVRGTTTLGRLKFDQWVLGFAYDGSRRVDYVASIENIWVQPIPTEDATKWRIGQHFHHSVNASSSDPDPQVTAPQTVNRDELLGVWDTNPHWSLTYTSPDKGALFDQGNQQRVFSTVAMDLSASSPNSAPFNEGSNVYNSSVRYDYAGPVAGKHKGTVFTKARVELVMSQKDPAVNESAVHIYDALNRPERTFPSWPGKSVPGSKEPLRRVVDPKKIEDNRKKSIKECKKVWGDYAGSGLECDEYPFASTKEGSTKGDNRFSVRLIDGKDNRKGGERLNEMYTLNRILDGDPFYVKITN</sequence>
<feature type="chain" id="PRO_5039296529" description="Deoxyribonuclease NucA/NucB domain-containing protein" evidence="2">
    <location>
        <begin position="34"/>
        <end position="429"/>
    </location>
</feature>
<accession>A0A0X3UQF3</accession>
<evidence type="ECO:0000256" key="1">
    <source>
        <dbReference type="SAM" id="MobiDB-lite"/>
    </source>
</evidence>
<name>A0A0X3UQF3_9ACTN</name>
<dbReference type="EMBL" id="LLZG01000165">
    <property type="protein sequence ID" value="KUL34735.1"/>
    <property type="molecule type" value="Genomic_DNA"/>
</dbReference>
<dbReference type="InterPro" id="IPR029476">
    <property type="entry name" value="DNase_NucA_NucB"/>
</dbReference>
<feature type="region of interest" description="Disordered" evidence="1">
    <location>
        <begin position="76"/>
        <end position="96"/>
    </location>
</feature>
<feature type="domain" description="Deoxyribonuclease NucA/NucB" evidence="3">
    <location>
        <begin position="351"/>
        <end position="425"/>
    </location>
</feature>
<keyword evidence="5" id="KW-1185">Reference proteome</keyword>
<dbReference type="AlphaFoldDB" id="A0A0X3UQF3"/>
<dbReference type="RefSeq" id="WP_062704108.1">
    <property type="nucleotide sequence ID" value="NZ_LLZG01000165.1"/>
</dbReference>
<dbReference type="OrthoDB" id="2751008at2"/>
<gene>
    <name evidence="4" type="ORF">ADL12_20410</name>
</gene>
<feature type="compositionally biased region" description="Low complexity" evidence="1">
    <location>
        <begin position="80"/>
        <end position="89"/>
    </location>
</feature>
<proteinExistence type="predicted"/>
<evidence type="ECO:0000313" key="4">
    <source>
        <dbReference type="EMBL" id="KUL34735.1"/>
    </source>
</evidence>
<organism evidence="4 5">
    <name type="scientific">Streptomyces regalis</name>
    <dbReference type="NCBI Taxonomy" id="68262"/>
    <lineage>
        <taxon>Bacteria</taxon>
        <taxon>Bacillati</taxon>
        <taxon>Actinomycetota</taxon>
        <taxon>Actinomycetes</taxon>
        <taxon>Kitasatosporales</taxon>
        <taxon>Streptomycetaceae</taxon>
        <taxon>Streptomyces</taxon>
    </lineage>
</organism>
<keyword evidence="2" id="KW-0732">Signal</keyword>
<reference evidence="5" key="1">
    <citation type="submission" date="2015-10" db="EMBL/GenBank/DDBJ databases">
        <authorList>
            <person name="Ju K.-S."/>
            <person name="Doroghazi J.R."/>
            <person name="Metcalf W.W."/>
        </authorList>
    </citation>
    <scope>NUCLEOTIDE SEQUENCE [LARGE SCALE GENOMIC DNA]</scope>
    <source>
        <strain evidence="5">NRRL 3151</strain>
    </source>
</reference>
<protein>
    <recommendedName>
        <fullName evidence="3">Deoxyribonuclease NucA/NucB domain-containing protein</fullName>
    </recommendedName>
</protein>
<feature type="signal peptide" evidence="2">
    <location>
        <begin position="1"/>
        <end position="33"/>
    </location>
</feature>
<comment type="caution">
    <text evidence="4">The sequence shown here is derived from an EMBL/GenBank/DDBJ whole genome shotgun (WGS) entry which is preliminary data.</text>
</comment>
<evidence type="ECO:0000259" key="3">
    <source>
        <dbReference type="Pfam" id="PF14040"/>
    </source>
</evidence>
<evidence type="ECO:0000313" key="5">
    <source>
        <dbReference type="Proteomes" id="UP000053923"/>
    </source>
</evidence>